<feature type="transmembrane region" description="Helical" evidence="1">
    <location>
        <begin position="6"/>
        <end position="24"/>
    </location>
</feature>
<dbReference type="EMBL" id="CP002049">
    <property type="protein sequence ID" value="ADI13176.1"/>
    <property type="molecule type" value="Genomic_DNA"/>
</dbReference>
<dbReference type="InterPro" id="IPR024163">
    <property type="entry name" value="Aerotolerance_reg_N"/>
</dbReference>
<dbReference type="SUPFAM" id="SSF53300">
    <property type="entry name" value="vWA-like"/>
    <property type="match status" value="1"/>
</dbReference>
<dbReference type="Pfam" id="PF07584">
    <property type="entry name" value="BatA"/>
    <property type="match status" value="1"/>
</dbReference>
<proteinExistence type="predicted"/>
<feature type="domain" description="VWFA" evidence="3">
    <location>
        <begin position="86"/>
        <end position="175"/>
    </location>
</feature>
<organism evidence="4 5">
    <name type="scientific">Truepera radiovictrix (strain DSM 17093 / CIP 108686 / LMG 22925 / RQ-24)</name>
    <dbReference type="NCBI Taxonomy" id="649638"/>
    <lineage>
        <taxon>Bacteria</taxon>
        <taxon>Thermotogati</taxon>
        <taxon>Deinococcota</taxon>
        <taxon>Deinococci</taxon>
        <taxon>Trueperales</taxon>
        <taxon>Trueperaceae</taxon>
        <taxon>Truepera</taxon>
    </lineage>
</organism>
<evidence type="ECO:0000256" key="1">
    <source>
        <dbReference type="SAM" id="Phobius"/>
    </source>
</evidence>
<feature type="domain" description="Aerotolerance regulator N-terminal" evidence="2">
    <location>
        <begin position="1"/>
        <end position="75"/>
    </location>
</feature>
<evidence type="ECO:0000313" key="4">
    <source>
        <dbReference type="EMBL" id="ADI13176.1"/>
    </source>
</evidence>
<dbReference type="Gene3D" id="3.40.50.410">
    <property type="entry name" value="von Willebrand factor, type A domain"/>
    <property type="match status" value="1"/>
</dbReference>
<keyword evidence="1" id="KW-0812">Transmembrane</keyword>
<feature type="transmembrane region" description="Helical" evidence="1">
    <location>
        <begin position="55"/>
        <end position="73"/>
    </location>
</feature>
<evidence type="ECO:0000259" key="3">
    <source>
        <dbReference type="Pfam" id="PF13519"/>
    </source>
</evidence>
<gene>
    <name evidence="4" type="ordered locus">Trad_0033</name>
</gene>
<feature type="transmembrane region" description="Helical" evidence="1">
    <location>
        <begin position="521"/>
        <end position="540"/>
    </location>
</feature>
<keyword evidence="1" id="KW-1133">Transmembrane helix</keyword>
<dbReference type="Proteomes" id="UP000000379">
    <property type="component" value="Chromosome"/>
</dbReference>
<dbReference type="STRING" id="649638.Trad_0033"/>
<keyword evidence="5" id="KW-1185">Reference proteome</keyword>
<dbReference type="eggNOG" id="COG2304">
    <property type="taxonomic scope" value="Bacteria"/>
</dbReference>
<dbReference type="InterPro" id="IPR011933">
    <property type="entry name" value="Double_TM_dom"/>
</dbReference>
<dbReference type="AlphaFoldDB" id="D7CWT5"/>
<dbReference type="PANTHER" id="PTHR37464:SF1">
    <property type="entry name" value="BLL2463 PROTEIN"/>
    <property type="match status" value="1"/>
</dbReference>
<evidence type="ECO:0000259" key="2">
    <source>
        <dbReference type="Pfam" id="PF07584"/>
    </source>
</evidence>
<evidence type="ECO:0008006" key="6">
    <source>
        <dbReference type="Google" id="ProtNLM"/>
    </source>
</evidence>
<dbReference type="InterPro" id="IPR036465">
    <property type="entry name" value="vWFA_dom_sf"/>
</dbReference>
<reference evidence="5" key="1">
    <citation type="submission" date="2010-05" db="EMBL/GenBank/DDBJ databases">
        <title>The complete genome of Truepera radiovictris DSM 17093.</title>
        <authorList>
            <consortium name="US DOE Joint Genome Institute (JGI-PGF)"/>
            <person name="Lucas S."/>
            <person name="Copeland A."/>
            <person name="Lapidus A."/>
            <person name="Glavina del Rio T."/>
            <person name="Dalin E."/>
            <person name="Tice H."/>
            <person name="Bruce D."/>
            <person name="Goodwin L."/>
            <person name="Pitluck S."/>
            <person name="Kyrpides N."/>
            <person name="Mavromatis K."/>
            <person name="Ovchinnikova G."/>
            <person name="Munk A.C."/>
            <person name="Detter J.C."/>
            <person name="Han C."/>
            <person name="Tapia R."/>
            <person name="Land M."/>
            <person name="Hauser L."/>
            <person name="Markowitz V."/>
            <person name="Cheng J.-F."/>
            <person name="Hugenholtz P."/>
            <person name="Woyke T."/>
            <person name="Wu D."/>
            <person name="Tindall B."/>
            <person name="Pomrenke H.G."/>
            <person name="Brambilla E."/>
            <person name="Klenk H.-P."/>
            <person name="Eisen J.A."/>
        </authorList>
    </citation>
    <scope>NUCLEOTIDE SEQUENCE [LARGE SCALE GENOMIC DNA]</scope>
    <source>
        <strain evidence="5">DSM 17093 / CIP 108686 / LMG 22925 / RQ-24</strain>
    </source>
</reference>
<keyword evidence="1" id="KW-0472">Membrane</keyword>
<dbReference type="KEGG" id="tra:Trad_0033"/>
<protein>
    <recommendedName>
        <fullName evidence="6">Aerotolerance regulator N-terminal domain-containing protein</fullName>
    </recommendedName>
</protein>
<dbReference type="RefSeq" id="WP_013176556.1">
    <property type="nucleotide sequence ID" value="NC_014221.1"/>
</dbReference>
<dbReference type="HOGENOM" id="CLU_491694_0_0_0"/>
<name>D7CWT5_TRURR</name>
<dbReference type="NCBIfam" id="TIGR02226">
    <property type="entry name" value="two_anch"/>
    <property type="match status" value="1"/>
</dbReference>
<evidence type="ECO:0000313" key="5">
    <source>
        <dbReference type="Proteomes" id="UP000000379"/>
    </source>
</evidence>
<sequence>MSFAQPLFLGLLAALPLIVWLHFLRARRRTERVSALFLWVQAREAAAQRRRLSPTWLLVAQLLFVTLLALALAQPQFGRPAVPPRILILDASASMAAEEPQGTRLAQAVALAEGLLGGAGEVAVVRAGLAATVVQPLTSDHAAVRAALSGLEAADASAALGEALELARTLAPDAELHVIGDQAPPPGWQVYVHPVGTEVPNVGISALEAAFGRLFASVVSNTPYPQTLELVFERGDESVRTTVLVPARGQANVSVPVDDTGGVYRARLEGLGEDALALDNEAWIGSRELRALVSPPSTPVERALGAMPGVAVQSLLLREGDSLPEAELTVWLGLPPDPLPAGDVILFAPPQEAPTYGRVADWVRSDPLLRFVDLAGVVLPLASAEQLRAWSPLPLAEAEVLAQTSALTPALLRWRADGRTVLFFPFYPSQTDLVRRPAFPVLLANAVAEGRTDAPLPLGTPLGGGARALAPGLFEVGERTVAASLLSAAESRLEVTAQPRVPPEAARPAASPPQGRTGARLPFWLLVVAVALLLAEWLLWSRGRGLGYRLRRGA</sequence>
<dbReference type="PANTHER" id="PTHR37464">
    <property type="entry name" value="BLL2463 PROTEIN"/>
    <property type="match status" value="1"/>
</dbReference>
<dbReference type="InterPro" id="IPR002035">
    <property type="entry name" value="VWF_A"/>
</dbReference>
<reference evidence="4 5" key="2">
    <citation type="journal article" date="2011" name="Stand. Genomic Sci.">
        <title>Complete genome sequence of Truepera radiovictrix type strain (RQ-24).</title>
        <authorList>
            <person name="Ivanova N."/>
            <person name="Rohde C."/>
            <person name="Munk C."/>
            <person name="Nolan M."/>
            <person name="Lucas S."/>
            <person name="Del Rio T.G."/>
            <person name="Tice H."/>
            <person name="Deshpande S."/>
            <person name="Cheng J.F."/>
            <person name="Tapia R."/>
            <person name="Han C."/>
            <person name="Goodwin L."/>
            <person name="Pitluck S."/>
            <person name="Liolios K."/>
            <person name="Mavromatis K."/>
            <person name="Mikhailova N."/>
            <person name="Pati A."/>
            <person name="Chen A."/>
            <person name="Palaniappan K."/>
            <person name="Land M."/>
            <person name="Hauser L."/>
            <person name="Chang Y.J."/>
            <person name="Jeffries C.D."/>
            <person name="Brambilla E."/>
            <person name="Rohde M."/>
            <person name="Goker M."/>
            <person name="Tindall B.J."/>
            <person name="Woyke T."/>
            <person name="Bristow J."/>
            <person name="Eisen J.A."/>
            <person name="Markowitz V."/>
            <person name="Hugenholtz P."/>
            <person name="Kyrpides N.C."/>
            <person name="Klenk H.P."/>
            <person name="Lapidus A."/>
        </authorList>
    </citation>
    <scope>NUCLEOTIDE SEQUENCE [LARGE SCALE GENOMIC DNA]</scope>
    <source>
        <strain evidence="5">DSM 17093 / CIP 108686 / LMG 22925 / RQ-24</strain>
    </source>
</reference>
<accession>D7CWT5</accession>
<dbReference type="Pfam" id="PF13519">
    <property type="entry name" value="VWA_2"/>
    <property type="match status" value="1"/>
</dbReference>